<dbReference type="InterPro" id="IPR017989">
    <property type="entry name" value="Ribosome_inactivat_1/2"/>
</dbReference>
<keyword evidence="6 8" id="KW-0611">Plant defense</keyword>
<keyword evidence="7 8" id="KW-0652">Protein synthesis inhibitor</keyword>
<gene>
    <name evidence="9" type="ORF">PVAP13_6KG185724</name>
    <name evidence="10" type="ORF">PVAP13_6KG185754</name>
</gene>
<evidence type="ECO:0000256" key="4">
    <source>
        <dbReference type="ARBA" id="ARBA00022656"/>
    </source>
</evidence>
<dbReference type="EMBL" id="CM029047">
    <property type="protein sequence ID" value="KAG2582649.1"/>
    <property type="molecule type" value="Genomic_DNA"/>
</dbReference>
<dbReference type="InterPro" id="IPR016138">
    <property type="entry name" value="Ribosome_inactivat_prot_sub1"/>
</dbReference>
<dbReference type="GO" id="GO:0006952">
    <property type="term" value="P:defense response"/>
    <property type="evidence" value="ECO:0007669"/>
    <property type="project" value="UniProtKB-KW"/>
</dbReference>
<evidence type="ECO:0000256" key="3">
    <source>
        <dbReference type="ARBA" id="ARBA00012001"/>
    </source>
</evidence>
<proteinExistence type="inferred from homology"/>
<evidence type="ECO:0000313" key="9">
    <source>
        <dbReference type="EMBL" id="KAG2582644.1"/>
    </source>
</evidence>
<dbReference type="Gene3D" id="4.10.470.10">
    <property type="entry name" value="Ricin (A Subunit), domain 2"/>
    <property type="match status" value="1"/>
</dbReference>
<name>A0A8T0RCV7_PANVG</name>
<organism evidence="10 11">
    <name type="scientific">Panicum virgatum</name>
    <name type="common">Blackwell switchgrass</name>
    <dbReference type="NCBI Taxonomy" id="38727"/>
    <lineage>
        <taxon>Eukaryota</taxon>
        <taxon>Viridiplantae</taxon>
        <taxon>Streptophyta</taxon>
        <taxon>Embryophyta</taxon>
        <taxon>Tracheophyta</taxon>
        <taxon>Spermatophyta</taxon>
        <taxon>Magnoliopsida</taxon>
        <taxon>Liliopsida</taxon>
        <taxon>Poales</taxon>
        <taxon>Poaceae</taxon>
        <taxon>PACMAD clade</taxon>
        <taxon>Panicoideae</taxon>
        <taxon>Panicodae</taxon>
        <taxon>Paniceae</taxon>
        <taxon>Panicinae</taxon>
        <taxon>Panicum</taxon>
        <taxon>Panicum sect. Hiantes</taxon>
    </lineage>
</organism>
<dbReference type="EMBL" id="CM029047">
    <property type="protein sequence ID" value="KAG2582644.1"/>
    <property type="molecule type" value="Genomic_DNA"/>
</dbReference>
<evidence type="ECO:0000256" key="6">
    <source>
        <dbReference type="ARBA" id="ARBA00022821"/>
    </source>
</evidence>
<evidence type="ECO:0000256" key="2">
    <source>
        <dbReference type="ARBA" id="ARBA00008544"/>
    </source>
</evidence>
<dbReference type="Pfam" id="PF00161">
    <property type="entry name" value="RIP"/>
    <property type="match status" value="1"/>
</dbReference>
<comment type="similarity">
    <text evidence="2">Belongs to the ribosome-inactivating protein family. Type 1 RIP subfamily.</text>
</comment>
<protein>
    <recommendedName>
        <fullName evidence="3 8">rRNA N-glycosylase</fullName>
        <ecNumber evidence="3 8">3.2.2.22</ecNumber>
    </recommendedName>
</protein>
<dbReference type="InterPro" id="IPR036041">
    <property type="entry name" value="Ribosome-inact_prot_sf"/>
</dbReference>
<dbReference type="PANTHER" id="PTHR33453">
    <property type="match status" value="1"/>
</dbReference>
<dbReference type="GO" id="GO:0030598">
    <property type="term" value="F:rRNA N-glycosylase activity"/>
    <property type="evidence" value="ECO:0007669"/>
    <property type="project" value="UniProtKB-EC"/>
</dbReference>
<dbReference type="InterPro" id="IPR001574">
    <property type="entry name" value="Ribosome_inactivat_prot"/>
</dbReference>
<evidence type="ECO:0000313" key="10">
    <source>
        <dbReference type="EMBL" id="KAG2582649.1"/>
    </source>
</evidence>
<dbReference type="PANTHER" id="PTHR33453:SF9">
    <property type="entry name" value="ALBUMIN B-32"/>
    <property type="match status" value="1"/>
</dbReference>
<evidence type="ECO:0000256" key="8">
    <source>
        <dbReference type="RuleBase" id="RU004915"/>
    </source>
</evidence>
<evidence type="ECO:0000256" key="1">
    <source>
        <dbReference type="ARBA" id="ARBA00000237"/>
    </source>
</evidence>
<dbReference type="EC" id="3.2.2.22" evidence="3 8"/>
<dbReference type="PRINTS" id="PR00396">
    <property type="entry name" value="SHIGARICIN"/>
</dbReference>
<comment type="catalytic activity">
    <reaction evidence="1 8">
        <text>Endohydrolysis of the N-glycosidic bond at one specific adenosine on the 28S rRNA.</text>
        <dbReference type="EC" id="3.2.2.22"/>
    </reaction>
</comment>
<dbReference type="GO" id="GO:0090729">
    <property type="term" value="F:toxin activity"/>
    <property type="evidence" value="ECO:0007669"/>
    <property type="project" value="UniProtKB-KW"/>
</dbReference>
<dbReference type="OrthoDB" id="675370at2759"/>
<dbReference type="Gene3D" id="3.40.420.10">
    <property type="entry name" value="Ricin (A subunit), domain 1"/>
    <property type="match status" value="1"/>
</dbReference>
<dbReference type="InterPro" id="IPR016139">
    <property type="entry name" value="Ribosome_inactivat_prot_sub2"/>
</dbReference>
<dbReference type="AlphaFoldDB" id="A0A8T0RCV7"/>
<sequence length="267" mass="29404">MAAPKPEFTDSFVVQTGNYGDFVRLCRQNVIKYCSNVTGIAQPVLPQEQPIPKRWFHVLLRTETSSLTLAVRMDNLYLVGFRTPAGVWWEFNNEQGKHLITGARWLGFGGRYQDLIGQKALETVTLGRFQMTEAVNVLAKHPGGTPAAVAEELQPQGGVLVSAEGGVQQADPSAEAKSKLAKLVIMICEGLRFLTVSGTVDKEFENPAATVTQMQGKQVNKWDRISAAVFKWAQDPTAEFPDLEEVGVEDRNDAARIVALVKFQKAN</sequence>
<dbReference type="SUPFAM" id="SSF56371">
    <property type="entry name" value="Ribosome inactivating proteins (RIP)"/>
    <property type="match status" value="1"/>
</dbReference>
<dbReference type="Proteomes" id="UP000823388">
    <property type="component" value="Chromosome 6K"/>
</dbReference>
<evidence type="ECO:0000256" key="5">
    <source>
        <dbReference type="ARBA" id="ARBA00022801"/>
    </source>
</evidence>
<keyword evidence="4 8" id="KW-0800">Toxin</keyword>
<dbReference type="GO" id="GO:0017148">
    <property type="term" value="P:negative regulation of translation"/>
    <property type="evidence" value="ECO:0007669"/>
    <property type="project" value="UniProtKB-KW"/>
</dbReference>
<keyword evidence="5 8" id="KW-0378">Hydrolase</keyword>
<keyword evidence="11" id="KW-1185">Reference proteome</keyword>
<evidence type="ECO:0000256" key="7">
    <source>
        <dbReference type="ARBA" id="ARBA00023193"/>
    </source>
</evidence>
<reference evidence="10" key="1">
    <citation type="submission" date="2020-05" db="EMBL/GenBank/DDBJ databases">
        <title>WGS assembly of Panicum virgatum.</title>
        <authorList>
            <person name="Lovell J.T."/>
            <person name="Jenkins J."/>
            <person name="Shu S."/>
            <person name="Juenger T.E."/>
            <person name="Schmutz J."/>
        </authorList>
    </citation>
    <scope>NUCLEOTIDE SEQUENCE</scope>
    <source>
        <strain evidence="10">AP13</strain>
    </source>
</reference>
<comment type="caution">
    <text evidence="10">The sequence shown here is derived from an EMBL/GenBank/DDBJ whole genome shotgun (WGS) entry which is preliminary data.</text>
</comment>
<evidence type="ECO:0000313" key="11">
    <source>
        <dbReference type="Proteomes" id="UP000823388"/>
    </source>
</evidence>
<accession>A0A8T0RCV7</accession>